<evidence type="ECO:0000259" key="11">
    <source>
        <dbReference type="SMART" id="SM00134"/>
    </source>
</evidence>
<dbReference type="EMBL" id="JAOTOJ010000003">
    <property type="protein sequence ID" value="KAK9402911.1"/>
    <property type="molecule type" value="Genomic_DNA"/>
</dbReference>
<dbReference type="FunFam" id="2.10.60.10:FF:000003">
    <property type="entry name" value="lymphocyte antigen 6E isoform X1"/>
    <property type="match status" value="1"/>
</dbReference>
<dbReference type="GO" id="GO:0005576">
    <property type="term" value="C:extracellular region"/>
    <property type="evidence" value="ECO:0007669"/>
    <property type="project" value="UniProtKB-SubCell"/>
</dbReference>
<dbReference type="InterPro" id="IPR016054">
    <property type="entry name" value="LY6_UPA_recep-like"/>
</dbReference>
<sequence length="132" mass="14789">MVKTRTRGRVVVVTVLLTAVLFAEFAQTLQCFFCREPTRPEKCLSVAKCMPNQTMCMTIMHSLEEVYPFVGELTVTRSCSRSCNLSEIDEIGSTRLVTCCHTNLCNRDGASWLEISYTLLGGILASFFLFLS</sequence>
<keyword evidence="8" id="KW-0325">Glycoprotein</keyword>
<comment type="subcellular location">
    <subcellularLocation>
        <location evidence="1">Cell membrane</location>
    </subcellularLocation>
    <subcellularLocation>
        <location evidence="2">Secreted</location>
    </subcellularLocation>
</comment>
<keyword evidence="4" id="KW-0964">Secreted</keyword>
<dbReference type="GO" id="GO:0005886">
    <property type="term" value="C:plasma membrane"/>
    <property type="evidence" value="ECO:0007669"/>
    <property type="project" value="UniProtKB-SubCell"/>
</dbReference>
<dbReference type="InterPro" id="IPR045860">
    <property type="entry name" value="Snake_toxin-like_sf"/>
</dbReference>
<feature type="chain" id="PRO_5043508652" evidence="10">
    <location>
        <begin position="29"/>
        <end position="132"/>
    </location>
</feature>
<protein>
    <submittedName>
        <fullName evidence="12">Ly6/PLAUR domain-containing protein 2-like</fullName>
    </submittedName>
</protein>
<comment type="caution">
    <text evidence="12">The sequence shown here is derived from an EMBL/GenBank/DDBJ whole genome shotgun (WGS) entry which is preliminary data.</text>
</comment>
<name>A0AAW1BMB4_CROAD</name>
<keyword evidence="9" id="KW-1133">Transmembrane helix</keyword>
<dbReference type="SUPFAM" id="SSF57302">
    <property type="entry name" value="Snake toxin-like"/>
    <property type="match status" value="1"/>
</dbReference>
<evidence type="ECO:0000256" key="8">
    <source>
        <dbReference type="ARBA" id="ARBA00023180"/>
    </source>
</evidence>
<evidence type="ECO:0000256" key="3">
    <source>
        <dbReference type="ARBA" id="ARBA00022475"/>
    </source>
</evidence>
<evidence type="ECO:0000256" key="9">
    <source>
        <dbReference type="SAM" id="Phobius"/>
    </source>
</evidence>
<dbReference type="Gene3D" id="2.10.60.10">
    <property type="entry name" value="CD59"/>
    <property type="match status" value="1"/>
</dbReference>
<feature type="domain" description="UPAR/Ly6" evidence="11">
    <location>
        <begin position="29"/>
        <end position="120"/>
    </location>
</feature>
<feature type="transmembrane region" description="Helical" evidence="9">
    <location>
        <begin position="109"/>
        <end position="131"/>
    </location>
</feature>
<dbReference type="InterPro" id="IPR035076">
    <property type="entry name" value="Toxin/TOLIP"/>
</dbReference>
<keyword evidence="13" id="KW-1185">Reference proteome</keyword>
<keyword evidence="5 10" id="KW-0732">Signal</keyword>
<evidence type="ECO:0000313" key="12">
    <source>
        <dbReference type="EMBL" id="KAK9402911.1"/>
    </source>
</evidence>
<evidence type="ECO:0000313" key="13">
    <source>
        <dbReference type="Proteomes" id="UP001474421"/>
    </source>
</evidence>
<evidence type="ECO:0000256" key="1">
    <source>
        <dbReference type="ARBA" id="ARBA00004236"/>
    </source>
</evidence>
<reference evidence="12 13" key="1">
    <citation type="journal article" date="2024" name="Proc. Natl. Acad. Sci. U.S.A.">
        <title>The genetic regulatory architecture and epigenomic basis for age-related changes in rattlesnake venom.</title>
        <authorList>
            <person name="Hogan M.P."/>
            <person name="Holding M.L."/>
            <person name="Nystrom G.S."/>
            <person name="Colston T.J."/>
            <person name="Bartlett D.A."/>
            <person name="Mason A.J."/>
            <person name="Ellsworth S.A."/>
            <person name="Rautsaw R.M."/>
            <person name="Lawrence K.C."/>
            <person name="Strickland J.L."/>
            <person name="He B."/>
            <person name="Fraser P."/>
            <person name="Margres M.J."/>
            <person name="Gilbert D.M."/>
            <person name="Gibbs H.L."/>
            <person name="Parkinson C.L."/>
            <person name="Rokyta D.R."/>
        </authorList>
    </citation>
    <scope>NUCLEOTIDE SEQUENCE [LARGE SCALE GENOMIC DNA]</scope>
    <source>
        <strain evidence="12">DRR0105</strain>
    </source>
</reference>
<evidence type="ECO:0000256" key="4">
    <source>
        <dbReference type="ARBA" id="ARBA00022525"/>
    </source>
</evidence>
<keyword evidence="7" id="KW-1015">Disulfide bond</keyword>
<proteinExistence type="predicted"/>
<dbReference type="AlphaFoldDB" id="A0AAW1BMB4"/>
<evidence type="ECO:0000256" key="6">
    <source>
        <dbReference type="ARBA" id="ARBA00023136"/>
    </source>
</evidence>
<evidence type="ECO:0000256" key="7">
    <source>
        <dbReference type="ARBA" id="ARBA00023157"/>
    </source>
</evidence>
<dbReference type="InterPro" id="IPR051110">
    <property type="entry name" value="Ly-6/neurotoxin-like_GPI-ap"/>
</dbReference>
<dbReference type="PANTHER" id="PTHR16983:SF16">
    <property type="entry name" value="UPAR_LY6 DOMAIN-CONTAINING PROTEIN"/>
    <property type="match status" value="1"/>
</dbReference>
<accession>A0AAW1BMB4</accession>
<organism evidence="12 13">
    <name type="scientific">Crotalus adamanteus</name>
    <name type="common">Eastern diamondback rattlesnake</name>
    <dbReference type="NCBI Taxonomy" id="8729"/>
    <lineage>
        <taxon>Eukaryota</taxon>
        <taxon>Metazoa</taxon>
        <taxon>Chordata</taxon>
        <taxon>Craniata</taxon>
        <taxon>Vertebrata</taxon>
        <taxon>Euteleostomi</taxon>
        <taxon>Lepidosauria</taxon>
        <taxon>Squamata</taxon>
        <taxon>Bifurcata</taxon>
        <taxon>Unidentata</taxon>
        <taxon>Episquamata</taxon>
        <taxon>Toxicofera</taxon>
        <taxon>Serpentes</taxon>
        <taxon>Colubroidea</taxon>
        <taxon>Viperidae</taxon>
        <taxon>Crotalinae</taxon>
        <taxon>Crotalus</taxon>
    </lineage>
</organism>
<keyword evidence="9" id="KW-0812">Transmembrane</keyword>
<keyword evidence="3" id="KW-1003">Cell membrane</keyword>
<dbReference type="Proteomes" id="UP001474421">
    <property type="component" value="Unassembled WGS sequence"/>
</dbReference>
<dbReference type="SMART" id="SM00134">
    <property type="entry name" value="LU"/>
    <property type="match status" value="1"/>
</dbReference>
<keyword evidence="6 9" id="KW-0472">Membrane</keyword>
<evidence type="ECO:0000256" key="10">
    <source>
        <dbReference type="SAM" id="SignalP"/>
    </source>
</evidence>
<gene>
    <name evidence="12" type="ORF">NXF25_007738</name>
</gene>
<evidence type="ECO:0000256" key="2">
    <source>
        <dbReference type="ARBA" id="ARBA00004613"/>
    </source>
</evidence>
<feature type="signal peptide" evidence="10">
    <location>
        <begin position="1"/>
        <end position="28"/>
    </location>
</feature>
<evidence type="ECO:0000256" key="5">
    <source>
        <dbReference type="ARBA" id="ARBA00022729"/>
    </source>
</evidence>
<dbReference type="Pfam" id="PF00087">
    <property type="entry name" value="Toxin_TOLIP"/>
    <property type="match status" value="1"/>
</dbReference>
<dbReference type="PANTHER" id="PTHR16983">
    <property type="entry name" value="UPAR/LY6 DOMAIN-CONTAINING PROTEIN"/>
    <property type="match status" value="1"/>
</dbReference>